<sequence length="224" mass="25182">MNKDFFIKQLDDILSDFNKIKSKAQYDDLSGNVTIEEISSVLTKAKAAIARIVGDNSEYYKDTEATLKRTNIHEGNKLRHIAGTVTALKSDLQNDYLKSFSNIVQSEVFSDYLEMADHLLTEGYKDPAAVLIGSTLEVHLRELCISNNIDVEVTNNKGNKSPKKADLMNADLAKAGIYSSAYQKQIVAWLDLRNKAAHGKYHEYKTEEVSLMLQGIRQFILTTK</sequence>
<dbReference type="EMBL" id="CP017774">
    <property type="protein sequence ID" value="AOZ98117.1"/>
    <property type="molecule type" value="Genomic_DNA"/>
</dbReference>
<dbReference type="KEGG" id="fcm:BIW12_00940"/>
<dbReference type="RefSeq" id="WP_071183392.1">
    <property type="nucleotide sequence ID" value="NZ_CP017774.1"/>
</dbReference>
<dbReference type="OrthoDB" id="1435962at2"/>
<gene>
    <name evidence="1" type="ORF">BIW12_00940</name>
</gene>
<dbReference type="STRING" id="1306519.BIW12_00940"/>
<protein>
    <recommendedName>
        <fullName evidence="3">DUF4145 domain-containing protein</fullName>
    </recommendedName>
</protein>
<evidence type="ECO:0000313" key="1">
    <source>
        <dbReference type="EMBL" id="AOZ98117.1"/>
    </source>
</evidence>
<evidence type="ECO:0008006" key="3">
    <source>
        <dbReference type="Google" id="ProtNLM"/>
    </source>
</evidence>
<accession>A0A1D9P6A1</accession>
<reference evidence="1 2" key="1">
    <citation type="submission" date="2016-10" db="EMBL/GenBank/DDBJ databases">
        <title>Complete Genome Sequence of Flavobacterium sp. PK15.</title>
        <authorList>
            <person name="Ekwe A."/>
            <person name="Kim S.B."/>
        </authorList>
    </citation>
    <scope>NUCLEOTIDE SEQUENCE [LARGE SCALE GENOMIC DNA]</scope>
    <source>
        <strain evidence="1 2">PK15</strain>
    </source>
</reference>
<dbReference type="AlphaFoldDB" id="A0A1D9P6A1"/>
<name>A0A1D9P6A1_9FLAO</name>
<organism evidence="1 2">
    <name type="scientific">Flavobacterium commune</name>
    <dbReference type="NCBI Taxonomy" id="1306519"/>
    <lineage>
        <taxon>Bacteria</taxon>
        <taxon>Pseudomonadati</taxon>
        <taxon>Bacteroidota</taxon>
        <taxon>Flavobacteriia</taxon>
        <taxon>Flavobacteriales</taxon>
        <taxon>Flavobacteriaceae</taxon>
        <taxon>Flavobacterium</taxon>
    </lineage>
</organism>
<proteinExistence type="predicted"/>
<dbReference type="Proteomes" id="UP000178198">
    <property type="component" value="Chromosome"/>
</dbReference>
<evidence type="ECO:0000313" key="2">
    <source>
        <dbReference type="Proteomes" id="UP000178198"/>
    </source>
</evidence>
<keyword evidence="2" id="KW-1185">Reference proteome</keyword>